<dbReference type="Proteomes" id="UP000320513">
    <property type="component" value="Unassembled WGS sequence"/>
</dbReference>
<proteinExistence type="predicted"/>
<dbReference type="AlphaFoldDB" id="A0A557XX79"/>
<sequence>MATRGSEILCGSSSYGASPRDPASSQASKSSARSVCRSRASGSWLSRPAMRFVDAAGKAGGLLENRLQPVEQTWLVACAALEVAGLAHDAEAIGWHRVPSSGR</sequence>
<feature type="compositionally biased region" description="Low complexity" evidence="1">
    <location>
        <begin position="23"/>
        <end position="34"/>
    </location>
</feature>
<dbReference type="RefSeq" id="WP_144951612.1">
    <property type="nucleotide sequence ID" value="NZ_VMQU01000025.1"/>
</dbReference>
<organism evidence="2 3">
    <name type="scientific">Mycobacterium helveticum</name>
    <dbReference type="NCBI Taxonomy" id="2592811"/>
    <lineage>
        <taxon>Bacteria</taxon>
        <taxon>Bacillati</taxon>
        <taxon>Actinomycetota</taxon>
        <taxon>Actinomycetes</taxon>
        <taxon>Mycobacteriales</taxon>
        <taxon>Mycobacteriaceae</taxon>
        <taxon>Mycobacterium</taxon>
    </lineage>
</organism>
<feature type="region of interest" description="Disordered" evidence="1">
    <location>
        <begin position="1"/>
        <end position="34"/>
    </location>
</feature>
<comment type="caution">
    <text evidence="2">The sequence shown here is derived from an EMBL/GenBank/DDBJ whole genome shotgun (WGS) entry which is preliminary data.</text>
</comment>
<keyword evidence="3" id="KW-1185">Reference proteome</keyword>
<gene>
    <name evidence="2" type="ORF">FPZ47_08305</name>
</gene>
<protein>
    <submittedName>
        <fullName evidence="2">Uncharacterized protein</fullName>
    </submittedName>
</protein>
<evidence type="ECO:0000256" key="1">
    <source>
        <dbReference type="SAM" id="MobiDB-lite"/>
    </source>
</evidence>
<accession>A0A557XX79</accession>
<dbReference type="EMBL" id="VMQU01000025">
    <property type="protein sequence ID" value="TVS90713.1"/>
    <property type="molecule type" value="Genomic_DNA"/>
</dbReference>
<name>A0A557XX79_9MYCO</name>
<evidence type="ECO:0000313" key="3">
    <source>
        <dbReference type="Proteomes" id="UP000320513"/>
    </source>
</evidence>
<evidence type="ECO:0000313" key="2">
    <source>
        <dbReference type="EMBL" id="TVS90713.1"/>
    </source>
</evidence>
<reference evidence="2 3" key="1">
    <citation type="submission" date="2019-07" db="EMBL/GenBank/DDBJ databases">
        <title>New Mycobacterium species.</title>
        <authorList>
            <person name="Tortoli E."/>
            <person name="Ghielmetti G."/>
            <person name="Friedel U."/>
            <person name="Trovato A."/>
        </authorList>
    </citation>
    <scope>NUCLEOTIDE SEQUENCE [LARGE SCALE GENOMIC DNA]</scope>
    <source>
        <strain evidence="2 3">16-83</strain>
    </source>
</reference>